<dbReference type="HAMAP" id="MF_00652">
    <property type="entry name" value="UPF0246"/>
    <property type="match status" value="1"/>
</dbReference>
<comment type="caution">
    <text evidence="2">The sequence shown here is derived from an EMBL/GenBank/DDBJ whole genome shotgun (WGS) entry which is preliminary data.</text>
</comment>
<protein>
    <recommendedName>
        <fullName evidence="1">UPF0246 protein GCM10022278_11000</fullName>
    </recommendedName>
</protein>
<dbReference type="RefSeq" id="WP_344804128.1">
    <property type="nucleotide sequence ID" value="NZ_BAABBO010000005.1"/>
</dbReference>
<dbReference type="Pfam" id="PF03883">
    <property type="entry name" value="H2O2_YaaD"/>
    <property type="match status" value="1"/>
</dbReference>
<comment type="similarity">
    <text evidence="1">Belongs to the UPF0246 family.</text>
</comment>
<dbReference type="NCBIfam" id="NF002542">
    <property type="entry name" value="PRK02101.1-3"/>
    <property type="match status" value="1"/>
</dbReference>
<dbReference type="PANTHER" id="PTHR30283:SF4">
    <property type="entry name" value="PEROXIDE STRESS RESISTANCE PROTEIN YAAA"/>
    <property type="match status" value="1"/>
</dbReference>
<keyword evidence="3" id="KW-1185">Reference proteome</keyword>
<proteinExistence type="inferred from homology"/>
<dbReference type="PANTHER" id="PTHR30283">
    <property type="entry name" value="PEROXIDE STRESS RESPONSE PROTEIN YAAA"/>
    <property type="match status" value="1"/>
</dbReference>
<dbReference type="Proteomes" id="UP001501337">
    <property type="component" value="Unassembled WGS sequence"/>
</dbReference>
<evidence type="ECO:0000313" key="3">
    <source>
        <dbReference type="Proteomes" id="UP001501337"/>
    </source>
</evidence>
<name>A0ABP7NTU1_9GAMM</name>
<evidence type="ECO:0000313" key="2">
    <source>
        <dbReference type="EMBL" id="GAA3954034.1"/>
    </source>
</evidence>
<dbReference type="EMBL" id="BAABBO010000005">
    <property type="protein sequence ID" value="GAA3954034.1"/>
    <property type="molecule type" value="Genomic_DNA"/>
</dbReference>
<organism evidence="2 3">
    <name type="scientific">Allohahella marinimesophila</name>
    <dbReference type="NCBI Taxonomy" id="1054972"/>
    <lineage>
        <taxon>Bacteria</taxon>
        <taxon>Pseudomonadati</taxon>
        <taxon>Pseudomonadota</taxon>
        <taxon>Gammaproteobacteria</taxon>
        <taxon>Oceanospirillales</taxon>
        <taxon>Hahellaceae</taxon>
        <taxon>Allohahella</taxon>
    </lineage>
</organism>
<dbReference type="InterPro" id="IPR005583">
    <property type="entry name" value="YaaA"/>
</dbReference>
<reference evidence="3" key="1">
    <citation type="journal article" date="2019" name="Int. J. Syst. Evol. Microbiol.">
        <title>The Global Catalogue of Microorganisms (GCM) 10K type strain sequencing project: providing services to taxonomists for standard genome sequencing and annotation.</title>
        <authorList>
            <consortium name="The Broad Institute Genomics Platform"/>
            <consortium name="The Broad Institute Genome Sequencing Center for Infectious Disease"/>
            <person name="Wu L."/>
            <person name="Ma J."/>
        </authorList>
    </citation>
    <scope>NUCLEOTIDE SEQUENCE [LARGE SCALE GENOMIC DNA]</scope>
    <source>
        <strain evidence="3">JCM 17555</strain>
    </source>
</reference>
<gene>
    <name evidence="2" type="primary">yaaA</name>
    <name evidence="2" type="ORF">GCM10022278_11000</name>
</gene>
<evidence type="ECO:0000256" key="1">
    <source>
        <dbReference type="HAMAP-Rule" id="MF_00652"/>
    </source>
</evidence>
<sequence length="271" mass="30993">MIVLLSPAKTLDYKTPLPVKPEKLEPTVPDYLESSADIVDTLQSYSPGELGGLMSISEELSQLNHDRFQRWRMDQPTADNDLRSAIFAFAGDVYEGLDAYSLKKSDLQFAQKHLRILSGLYGMLRPLDTMQPYRLEMGTRLKLGTNGKSFRNLYEFWGEQLAVDLSEQLEALGPGVRKADRLIVNLASQEYFKAVDKRPLRRKVITPVFKDRKGDDYKVVSFWAKKARGAMVRFIIDHRIKRVDNLKNFDVDGYSYRGDLSDEAQLVFTRG</sequence>
<accession>A0ABP7NTU1</accession>